<dbReference type="SUPFAM" id="SSF52279">
    <property type="entry name" value="Beta-D-glucan exohydrolase, C-terminal domain"/>
    <property type="match status" value="1"/>
</dbReference>
<evidence type="ECO:0000313" key="10">
    <source>
        <dbReference type="Proteomes" id="UP000092691"/>
    </source>
</evidence>
<evidence type="ECO:0000256" key="6">
    <source>
        <dbReference type="ARBA" id="ARBA00032594"/>
    </source>
</evidence>
<dbReference type="Gene3D" id="2.60.40.10">
    <property type="entry name" value="Immunoglobulins"/>
    <property type="match status" value="1"/>
</dbReference>
<evidence type="ECO:0000256" key="1">
    <source>
        <dbReference type="ARBA" id="ARBA00005336"/>
    </source>
</evidence>
<dbReference type="InterPro" id="IPR013783">
    <property type="entry name" value="Ig-like_fold"/>
</dbReference>
<dbReference type="InterPro" id="IPR036962">
    <property type="entry name" value="Glyco_hydro_3_N_sf"/>
</dbReference>
<keyword evidence="2 7" id="KW-0378">Hydrolase</keyword>
<dbReference type="InterPro" id="IPR037524">
    <property type="entry name" value="PA14/GLEYA"/>
</dbReference>
<dbReference type="SUPFAM" id="SSF56988">
    <property type="entry name" value="Anthrax protective antigen"/>
    <property type="match status" value="1"/>
</dbReference>
<dbReference type="Gene3D" id="3.40.50.1700">
    <property type="entry name" value="Glycoside hydrolase family 3 C-terminal domain"/>
    <property type="match status" value="1"/>
</dbReference>
<keyword evidence="9" id="KW-0614">Plasmid</keyword>
<dbReference type="InterPro" id="IPR001764">
    <property type="entry name" value="Glyco_hydro_3_N"/>
</dbReference>
<dbReference type="Proteomes" id="UP000092691">
    <property type="component" value="Plasmid unnamed1"/>
</dbReference>
<gene>
    <name evidence="9" type="ORF">BA011_25470</name>
</gene>
<dbReference type="InterPro" id="IPR002772">
    <property type="entry name" value="Glyco_hydro_3_C"/>
</dbReference>
<dbReference type="Pfam" id="PF00933">
    <property type="entry name" value="Glyco_hydro_3"/>
    <property type="match status" value="1"/>
</dbReference>
<comment type="similarity">
    <text evidence="1 7">Belongs to the glycosyl hydrolase 3 family.</text>
</comment>
<evidence type="ECO:0000256" key="7">
    <source>
        <dbReference type="RuleBase" id="RU361161"/>
    </source>
</evidence>
<dbReference type="PANTHER" id="PTHR42715">
    <property type="entry name" value="BETA-GLUCOSIDASE"/>
    <property type="match status" value="1"/>
</dbReference>
<dbReference type="RefSeq" id="WP_065282817.1">
    <property type="nucleotide sequence ID" value="NZ_CP016287.1"/>
</dbReference>
<proteinExistence type="inferred from homology"/>
<sequence length="827" mass="89346">MIDSILDKMTLEEQVSLLSGADFWTTVPVERLDVPKIKVTDGPNGARGAGSLVGGVKATCFPVAIALGATWNPDLVERMGVALAHQAKSKGAAVLLAPTVNIHRSGLNGRNFECYSEDPMLTAELAVAYIKGVQSQGIAATIKHFAGNESEIERQTMSSDIDERTLREIYFPPFEQAVRRAGVMAVMSSYNRLNGTYTSEHAWLLTTVLREEWGFDGIVMSDWFGSHSTAETINAGLDLEMPGPARDRGEKLVAAVREGKVEAATVRTAARRILLLLERVGAFEKKPELMEQAVDLPEDRALIRRLGAEGAVLLKNDGILPLAKTSLDRIAVIGPNAASARVMGGGSAQIAAHYTVSPLEGIRAALSNANSVSQAVGCRHNRLIEVFKAKITVEYFRGRGCRGNPLHVETVDKGEFFWFELPSGELDPTNFSARMTMQFVPEESGDHVFGMTNAGLARLFVDGRLTVDGHDGWTRGENYFGTANDEQRGTVALDAGKAHSVTVEYDPPVANGEGINLTAIRFGVEKPLGEADMQEAVETALNADVALLFVGRDGEWDTEGLDLPDMRLPGRQEELIERVAAVNANTVVVLQTGGPAEMPWLGKVRAVLQIWYPGQELGNAVADVLFGDVEPGGRLPQTFPKALADNSAITGDPAVYPGRDGHVRYAEGVFVGYRHHDTRAVEPLFPFGFGLGYTRFSWGEPRLSASDMGAEGVTVSVDLTNIGDRAGSELVQLYVRSPKSKVERPDKELRAFAKVSLLPGETGTAVMKILPRDLAYFDVEAGAFRAEPGDYQLVVAANAADIRFIIDLPSPLDTLLPPAYAPASLIR</sequence>
<dbReference type="GO" id="GO:0009251">
    <property type="term" value="P:glucan catabolic process"/>
    <property type="evidence" value="ECO:0007669"/>
    <property type="project" value="TreeGrafter"/>
</dbReference>
<protein>
    <recommendedName>
        <fullName evidence="6">Beta-D-glucoside glucohydrolase</fullName>
    </recommendedName>
    <alternativeName>
        <fullName evidence="4">Cellobiase</fullName>
    </alternativeName>
    <alternativeName>
        <fullName evidence="5">Gentiobiase</fullName>
    </alternativeName>
</protein>
<keyword evidence="3 7" id="KW-0326">Glycosidase</keyword>
<reference evidence="9 10" key="1">
    <citation type="submission" date="2016-06" db="EMBL/GenBank/DDBJ databases">
        <title>Microsymbionts genomes from the relict species Vavilovia formosa.</title>
        <authorList>
            <person name="Chirak E."/>
            <person name="Kimeklis A."/>
            <person name="Andronov E."/>
        </authorList>
    </citation>
    <scope>NUCLEOTIDE SEQUENCE [LARGE SCALE GENOMIC DNA]</scope>
    <source>
        <strain evidence="9 10">Vaf10</strain>
        <plasmid evidence="10">Plasmid unnamed1</plasmid>
    </source>
</reference>
<evidence type="ECO:0000256" key="5">
    <source>
        <dbReference type="ARBA" id="ARBA00032194"/>
    </source>
</evidence>
<dbReference type="EMBL" id="CP016287">
    <property type="protein sequence ID" value="ANP89153.1"/>
    <property type="molecule type" value="Genomic_DNA"/>
</dbReference>
<feature type="domain" description="PA14" evidence="8">
    <location>
        <begin position="386"/>
        <end position="541"/>
    </location>
</feature>
<geneLocation type="plasmid" evidence="9 10">
    <name>unnamed1</name>
</geneLocation>
<evidence type="ECO:0000256" key="4">
    <source>
        <dbReference type="ARBA" id="ARBA00031448"/>
    </source>
</evidence>
<dbReference type="SMART" id="SM01217">
    <property type="entry name" value="Fn3_like"/>
    <property type="match status" value="1"/>
</dbReference>
<dbReference type="Pfam" id="PF07691">
    <property type="entry name" value="PA14"/>
    <property type="match status" value="1"/>
</dbReference>
<dbReference type="Pfam" id="PF01915">
    <property type="entry name" value="Glyco_hydro_3_C"/>
    <property type="match status" value="1"/>
</dbReference>
<dbReference type="OrthoDB" id="9781691at2"/>
<dbReference type="Pfam" id="PF14310">
    <property type="entry name" value="Fn3-like"/>
    <property type="match status" value="1"/>
</dbReference>
<dbReference type="FunFam" id="2.60.40.10:FF:000495">
    <property type="entry name" value="Periplasmic beta-glucosidase"/>
    <property type="match status" value="1"/>
</dbReference>
<dbReference type="Gene3D" id="3.20.20.300">
    <property type="entry name" value="Glycoside hydrolase, family 3, N-terminal domain"/>
    <property type="match status" value="1"/>
</dbReference>
<accession>A0A1B1CHA5</accession>
<dbReference type="InterPro" id="IPR017853">
    <property type="entry name" value="GH"/>
</dbReference>
<dbReference type="InterPro" id="IPR050288">
    <property type="entry name" value="Cellulose_deg_GH3"/>
</dbReference>
<dbReference type="PROSITE" id="PS51820">
    <property type="entry name" value="PA14"/>
    <property type="match status" value="1"/>
</dbReference>
<dbReference type="PROSITE" id="PS00775">
    <property type="entry name" value="GLYCOSYL_HYDROL_F3"/>
    <property type="match status" value="1"/>
</dbReference>
<dbReference type="PRINTS" id="PR00133">
    <property type="entry name" value="GLHYDRLASE3"/>
</dbReference>
<dbReference type="Gene3D" id="2.60.120.260">
    <property type="entry name" value="Galactose-binding domain-like"/>
    <property type="match status" value="1"/>
</dbReference>
<dbReference type="PANTHER" id="PTHR42715:SF3">
    <property type="entry name" value="BETA-GLUCOSIDASE B-RELATED"/>
    <property type="match status" value="1"/>
</dbReference>
<dbReference type="InterPro" id="IPR011658">
    <property type="entry name" value="PA14_dom"/>
</dbReference>
<dbReference type="InterPro" id="IPR036881">
    <property type="entry name" value="Glyco_hydro_3_C_sf"/>
</dbReference>
<organism evidence="9 10">
    <name type="scientific">Rhizobium leguminosarum</name>
    <dbReference type="NCBI Taxonomy" id="384"/>
    <lineage>
        <taxon>Bacteria</taxon>
        <taxon>Pseudomonadati</taxon>
        <taxon>Pseudomonadota</taxon>
        <taxon>Alphaproteobacteria</taxon>
        <taxon>Hyphomicrobiales</taxon>
        <taxon>Rhizobiaceae</taxon>
        <taxon>Rhizobium/Agrobacterium group</taxon>
        <taxon>Rhizobium</taxon>
    </lineage>
</organism>
<name>A0A1B1CHA5_RHILE</name>
<dbReference type="AlphaFoldDB" id="A0A1B1CHA5"/>
<evidence type="ECO:0000256" key="3">
    <source>
        <dbReference type="ARBA" id="ARBA00023295"/>
    </source>
</evidence>
<evidence type="ECO:0000259" key="8">
    <source>
        <dbReference type="PROSITE" id="PS51820"/>
    </source>
</evidence>
<dbReference type="SUPFAM" id="SSF51445">
    <property type="entry name" value="(Trans)glycosidases"/>
    <property type="match status" value="1"/>
</dbReference>
<dbReference type="InterPro" id="IPR026891">
    <property type="entry name" value="Fn3-like"/>
</dbReference>
<evidence type="ECO:0000313" key="9">
    <source>
        <dbReference type="EMBL" id="ANP89153.1"/>
    </source>
</evidence>
<dbReference type="SMART" id="SM00758">
    <property type="entry name" value="PA14"/>
    <property type="match status" value="1"/>
</dbReference>
<dbReference type="InterPro" id="IPR019800">
    <property type="entry name" value="Glyco_hydro_3_AS"/>
</dbReference>
<evidence type="ECO:0000256" key="2">
    <source>
        <dbReference type="ARBA" id="ARBA00022801"/>
    </source>
</evidence>
<dbReference type="GO" id="GO:0008422">
    <property type="term" value="F:beta-glucosidase activity"/>
    <property type="evidence" value="ECO:0007669"/>
    <property type="project" value="TreeGrafter"/>
</dbReference>